<sequence length="59" mass="6926">MNPFVALFLIVFGTVEFILRLVFLFVFSICTLFIGLIVMYEQGTELADFLIPYLWKMLK</sequence>
<reference evidence="2 3" key="1">
    <citation type="submission" date="2018-06" db="EMBL/GenBank/DDBJ databases">
        <authorList>
            <person name="Searcy Z.E."/>
            <person name="Delesalle V.A."/>
            <person name="Garlena R.A."/>
            <person name="Russell D.A."/>
            <person name="Pope W.H."/>
            <person name="Jacobs-Sera D."/>
            <person name="Hatfull G.F."/>
        </authorList>
    </citation>
    <scope>NUCLEOTIDE SEQUENCE [LARGE SCALE GENOMIC DNA]</scope>
</reference>
<protein>
    <submittedName>
        <fullName evidence="2">Uncharacterized protein</fullName>
    </submittedName>
</protein>
<dbReference type="RefSeq" id="YP_009807657.1">
    <property type="nucleotide sequence ID" value="NC_048027.1"/>
</dbReference>
<evidence type="ECO:0000256" key="1">
    <source>
        <dbReference type="SAM" id="Phobius"/>
    </source>
</evidence>
<dbReference type="KEGG" id="vg:54998536"/>
<evidence type="ECO:0000313" key="3">
    <source>
        <dbReference type="Proteomes" id="UP000259952"/>
    </source>
</evidence>
<dbReference type="GeneID" id="54998536"/>
<feature type="transmembrane region" description="Helical" evidence="1">
    <location>
        <begin position="6"/>
        <end position="39"/>
    </location>
</feature>
<dbReference type="EMBL" id="MH479913">
    <property type="protein sequence ID" value="AXN53521.1"/>
    <property type="molecule type" value="Genomic_DNA"/>
</dbReference>
<keyword evidence="1" id="KW-0472">Membrane</keyword>
<keyword evidence="1" id="KW-1133">Transmembrane helix</keyword>
<name>A0A346FCQ7_9CAUD</name>
<keyword evidence="1" id="KW-0812">Transmembrane</keyword>
<gene>
    <name evidence="2" type="primary">105</name>
    <name evidence="2" type="ORF">SEA_FRYBERGER_105</name>
</gene>
<organism evidence="2 3">
    <name type="scientific">Gordonia phage Fryberger</name>
    <dbReference type="NCBI Taxonomy" id="2250392"/>
    <lineage>
        <taxon>Viruses</taxon>
        <taxon>Duplodnaviria</taxon>
        <taxon>Heunggongvirae</taxon>
        <taxon>Uroviricota</taxon>
        <taxon>Caudoviricetes</taxon>
        <taxon>Ronaldovirus</taxon>
        <taxon>Ronaldovirus fryberger</taxon>
    </lineage>
</organism>
<evidence type="ECO:0000313" key="2">
    <source>
        <dbReference type="EMBL" id="AXN53521.1"/>
    </source>
</evidence>
<accession>A0A346FCQ7</accession>
<dbReference type="Proteomes" id="UP000259952">
    <property type="component" value="Segment"/>
</dbReference>
<proteinExistence type="predicted"/>
<keyword evidence="3" id="KW-1185">Reference proteome</keyword>